<evidence type="ECO:0000313" key="5">
    <source>
        <dbReference type="Proteomes" id="UP000192132"/>
    </source>
</evidence>
<dbReference type="Gene3D" id="2.60.200.20">
    <property type="match status" value="1"/>
</dbReference>
<keyword evidence="2" id="KW-0812">Transmembrane</keyword>
<dbReference type="CDD" id="cd00060">
    <property type="entry name" value="FHA"/>
    <property type="match status" value="1"/>
</dbReference>
<dbReference type="PROSITE" id="PS50006">
    <property type="entry name" value="FHA_DOMAIN"/>
    <property type="match status" value="1"/>
</dbReference>
<dbReference type="EMBL" id="MLCN01000032">
    <property type="protein sequence ID" value="ONG38508.1"/>
    <property type="molecule type" value="Genomic_DNA"/>
</dbReference>
<proteinExistence type="predicted"/>
<dbReference type="RefSeq" id="WP_076878879.1">
    <property type="nucleotide sequence ID" value="NZ_MLCN01000032.1"/>
</dbReference>
<feature type="transmembrane region" description="Helical" evidence="2">
    <location>
        <begin position="164"/>
        <end position="183"/>
    </location>
</feature>
<organism evidence="4 5">
    <name type="scientific">Alkanindiges hydrocarboniclasticus</name>
    <dbReference type="NCBI Taxonomy" id="1907941"/>
    <lineage>
        <taxon>Bacteria</taxon>
        <taxon>Pseudomonadati</taxon>
        <taxon>Pseudomonadota</taxon>
        <taxon>Gammaproteobacteria</taxon>
        <taxon>Moraxellales</taxon>
        <taxon>Moraxellaceae</taxon>
        <taxon>Alkanindiges</taxon>
    </lineage>
</organism>
<feature type="domain" description="FHA" evidence="3">
    <location>
        <begin position="23"/>
        <end position="72"/>
    </location>
</feature>
<dbReference type="InterPro" id="IPR008984">
    <property type="entry name" value="SMAD_FHA_dom_sf"/>
</dbReference>
<keyword evidence="2" id="KW-1133">Transmembrane helix</keyword>
<dbReference type="InterPro" id="IPR050923">
    <property type="entry name" value="Cell_Proc_Reg/RNA_Proc"/>
</dbReference>
<dbReference type="InterPro" id="IPR000253">
    <property type="entry name" value="FHA_dom"/>
</dbReference>
<feature type="region of interest" description="Disordered" evidence="1">
    <location>
        <begin position="106"/>
        <end position="126"/>
    </location>
</feature>
<reference evidence="4 5" key="1">
    <citation type="submission" date="2016-10" db="EMBL/GenBank/DDBJ databases">
        <title>Draft Genome sequence of Alkanindiges sp. strain H1.</title>
        <authorList>
            <person name="Subhash Y."/>
            <person name="Lee S."/>
        </authorList>
    </citation>
    <scope>NUCLEOTIDE SEQUENCE [LARGE SCALE GENOMIC DNA]</scope>
    <source>
        <strain evidence="4 5">H1</strain>
    </source>
</reference>
<dbReference type="PANTHER" id="PTHR23308">
    <property type="entry name" value="NUCLEAR INHIBITOR OF PROTEIN PHOSPHATASE-1"/>
    <property type="match status" value="1"/>
</dbReference>
<dbReference type="Pfam" id="PF00498">
    <property type="entry name" value="FHA"/>
    <property type="match status" value="1"/>
</dbReference>
<evidence type="ECO:0000256" key="2">
    <source>
        <dbReference type="SAM" id="Phobius"/>
    </source>
</evidence>
<accession>A0A1S8CT21</accession>
<sequence length="184" mass="20051">MAWKIKAVAGPFVGQEIIIDQDRVIGRDQSVDIVLQGGHVSRRHAELSVRDNNLWIKDLKSSNGTLVNGARIDEQQLHENDEFQIDVVRFLVLNTLHEALREKTTESVTVTDEGRPAHVSIPKPAPMPPVAPAVEVSAEPSTIQAATPASQPVTKSGIKNTLPAALAMAILILLVIISIWYFVA</sequence>
<keyword evidence="2" id="KW-0472">Membrane</keyword>
<comment type="caution">
    <text evidence="4">The sequence shown here is derived from an EMBL/GenBank/DDBJ whole genome shotgun (WGS) entry which is preliminary data.</text>
</comment>
<dbReference type="SUPFAM" id="SSF49879">
    <property type="entry name" value="SMAD/FHA domain"/>
    <property type="match status" value="1"/>
</dbReference>
<dbReference type="Proteomes" id="UP000192132">
    <property type="component" value="Unassembled WGS sequence"/>
</dbReference>
<dbReference type="STRING" id="1907941.BKE30_12180"/>
<name>A0A1S8CT21_9GAMM</name>
<gene>
    <name evidence="4" type="ORF">BKE30_12180</name>
</gene>
<keyword evidence="5" id="KW-1185">Reference proteome</keyword>
<evidence type="ECO:0000259" key="3">
    <source>
        <dbReference type="PROSITE" id="PS50006"/>
    </source>
</evidence>
<dbReference type="OrthoDB" id="9815482at2"/>
<evidence type="ECO:0000313" key="4">
    <source>
        <dbReference type="EMBL" id="ONG38508.1"/>
    </source>
</evidence>
<evidence type="ECO:0000256" key="1">
    <source>
        <dbReference type="SAM" id="MobiDB-lite"/>
    </source>
</evidence>
<dbReference type="SMART" id="SM00240">
    <property type="entry name" value="FHA"/>
    <property type="match status" value="1"/>
</dbReference>
<protein>
    <recommendedName>
        <fullName evidence="3">FHA domain-containing protein</fullName>
    </recommendedName>
</protein>
<dbReference type="AlphaFoldDB" id="A0A1S8CT21"/>